<organism evidence="2 3">
    <name type="scientific">Thiorhodovibrio winogradskyi</name>
    <dbReference type="NCBI Taxonomy" id="77007"/>
    <lineage>
        <taxon>Bacteria</taxon>
        <taxon>Pseudomonadati</taxon>
        <taxon>Pseudomonadota</taxon>
        <taxon>Gammaproteobacteria</taxon>
        <taxon>Chromatiales</taxon>
        <taxon>Chromatiaceae</taxon>
        <taxon>Thiorhodovibrio</taxon>
    </lineage>
</organism>
<dbReference type="InterPro" id="IPR034154">
    <property type="entry name" value="TOPRIM_DnaG/twinkle"/>
</dbReference>
<reference evidence="2 3" key="1">
    <citation type="journal article" date="2023" name="Microorganisms">
        <title>Thiorhodovibrio frisius and Trv. litoralis spp. nov., Two Novel Members from a Clade of Fastidious Purple Sulfur Bacteria That Exhibit Unique Red-Shifted Light-Harvesting Capabilities.</title>
        <authorList>
            <person name="Methner A."/>
            <person name="Kuzyk S.B."/>
            <person name="Petersen J."/>
            <person name="Bauer S."/>
            <person name="Brinkmann H."/>
            <person name="Sichau K."/>
            <person name="Wanner G."/>
            <person name="Wolf J."/>
            <person name="Neumann-Schaal M."/>
            <person name="Henke P."/>
            <person name="Tank M."/>
            <person name="Sproer C."/>
            <person name="Bunk B."/>
            <person name="Overmann J."/>
        </authorList>
    </citation>
    <scope>NUCLEOTIDE SEQUENCE [LARGE SCALE GENOMIC DNA]</scope>
    <source>
        <strain evidence="2 3">DSM 6702</strain>
    </source>
</reference>
<protein>
    <recommendedName>
        <fullName evidence="1">Toprim domain-containing protein</fullName>
    </recommendedName>
</protein>
<name>A0ABZ0SAF7_9GAMM</name>
<dbReference type="Proteomes" id="UP001432180">
    <property type="component" value="Chromosome"/>
</dbReference>
<dbReference type="InterPro" id="IPR006171">
    <property type="entry name" value="TOPRIM_dom"/>
</dbReference>
<evidence type="ECO:0000313" key="3">
    <source>
        <dbReference type="Proteomes" id="UP001432180"/>
    </source>
</evidence>
<sequence>MSFLISELPQHPEATALIALRLWPQPPHPAKCARIRHTEAVKSLQQEWPARLPPGMPVWATGSASLLACWEPPAGVEHVTIWADRDHSGTGERAARRLAKRLQDLGYLYLPKSRCQVAGIDLFQEGKTASTGAMCCRRKHQDAVDPTAWASSRRPSKPWMVHSKRLFVTPRAWCVSSSI</sequence>
<gene>
    <name evidence="2" type="ORF">Thiowin_03056</name>
</gene>
<evidence type="ECO:0000313" key="2">
    <source>
        <dbReference type="EMBL" id="WPL18008.1"/>
    </source>
</evidence>
<evidence type="ECO:0000259" key="1">
    <source>
        <dbReference type="Pfam" id="PF13362"/>
    </source>
</evidence>
<keyword evidence="3" id="KW-1185">Reference proteome</keyword>
<proteinExistence type="predicted"/>
<dbReference type="EMBL" id="CP121472">
    <property type="protein sequence ID" value="WPL18008.1"/>
    <property type="molecule type" value="Genomic_DNA"/>
</dbReference>
<feature type="domain" description="Toprim" evidence="1">
    <location>
        <begin position="52"/>
        <end position="107"/>
    </location>
</feature>
<dbReference type="Pfam" id="PF13362">
    <property type="entry name" value="Toprim_3"/>
    <property type="match status" value="1"/>
</dbReference>
<dbReference type="CDD" id="cd01029">
    <property type="entry name" value="TOPRIM_primases"/>
    <property type="match status" value="1"/>
</dbReference>
<accession>A0ABZ0SAF7</accession>